<dbReference type="InterPro" id="IPR001611">
    <property type="entry name" value="Leu-rich_rpt"/>
</dbReference>
<evidence type="ECO:0000256" key="3">
    <source>
        <dbReference type="ARBA" id="ARBA00022692"/>
    </source>
</evidence>
<dbReference type="Proteomes" id="UP001188597">
    <property type="component" value="Unassembled WGS sequence"/>
</dbReference>
<keyword evidence="4 8" id="KW-0732">Signal</keyword>
<feature type="chain" id="PRO_5041710609" evidence="8">
    <location>
        <begin position="20"/>
        <end position="500"/>
    </location>
</feature>
<dbReference type="Pfam" id="PF12819">
    <property type="entry name" value="Malectin_like"/>
    <property type="match status" value="1"/>
</dbReference>
<dbReference type="AlphaFoldDB" id="A0AA89AGZ0"/>
<dbReference type="InterPro" id="IPR013210">
    <property type="entry name" value="LRR_N_plant-typ"/>
</dbReference>
<dbReference type="PANTHER" id="PTHR45631:SF45">
    <property type="entry name" value="LEUCINE-RICH REPEAT (LRR) FAMILY PROTEIN"/>
    <property type="match status" value="1"/>
</dbReference>
<dbReference type="Pfam" id="PF08263">
    <property type="entry name" value="LRRNT_2"/>
    <property type="match status" value="1"/>
</dbReference>
<keyword evidence="7" id="KW-0472">Membrane</keyword>
<protein>
    <submittedName>
        <fullName evidence="11">Uncharacterized protein</fullName>
    </submittedName>
</protein>
<keyword evidence="5" id="KW-0677">Repeat</keyword>
<feature type="non-terminal residue" evidence="11">
    <location>
        <position position="500"/>
    </location>
</feature>
<comment type="caution">
    <text evidence="11">The sequence shown here is derived from an EMBL/GenBank/DDBJ whole genome shotgun (WGS) entry which is preliminary data.</text>
</comment>
<evidence type="ECO:0000259" key="10">
    <source>
        <dbReference type="Pfam" id="PF12819"/>
    </source>
</evidence>
<reference evidence="11" key="1">
    <citation type="submission" date="2022-12" db="EMBL/GenBank/DDBJ databases">
        <title>Draft genome assemblies for two species of Escallonia (Escalloniales).</title>
        <authorList>
            <person name="Chanderbali A."/>
            <person name="Dervinis C."/>
            <person name="Anghel I."/>
            <person name="Soltis D."/>
            <person name="Soltis P."/>
            <person name="Zapata F."/>
        </authorList>
    </citation>
    <scope>NUCLEOTIDE SEQUENCE</scope>
    <source>
        <strain evidence="11">UCBG64.0493</strain>
        <tissue evidence="11">Leaf</tissue>
    </source>
</reference>
<keyword evidence="12" id="KW-1185">Reference proteome</keyword>
<evidence type="ECO:0000313" key="11">
    <source>
        <dbReference type="EMBL" id="KAK3001830.1"/>
    </source>
</evidence>
<keyword evidence="3" id="KW-0812">Transmembrane</keyword>
<name>A0AA89AGZ0_9ASTE</name>
<dbReference type="EMBL" id="JAVXUP010002706">
    <property type="protein sequence ID" value="KAK3001830.1"/>
    <property type="molecule type" value="Genomic_DNA"/>
</dbReference>
<dbReference type="SUPFAM" id="SSF52058">
    <property type="entry name" value="L domain-like"/>
    <property type="match status" value="1"/>
</dbReference>
<feature type="domain" description="Leucine-rich repeat-containing N-terminal plant-type" evidence="9">
    <location>
        <begin position="364"/>
        <end position="395"/>
    </location>
</feature>
<dbReference type="Pfam" id="PF13855">
    <property type="entry name" value="LRR_8"/>
    <property type="match status" value="1"/>
</dbReference>
<dbReference type="InterPro" id="IPR032675">
    <property type="entry name" value="LRR_dom_sf"/>
</dbReference>
<evidence type="ECO:0000256" key="4">
    <source>
        <dbReference type="ARBA" id="ARBA00022729"/>
    </source>
</evidence>
<dbReference type="PANTHER" id="PTHR45631">
    <property type="entry name" value="OS07G0107800 PROTEIN-RELATED"/>
    <property type="match status" value="1"/>
</dbReference>
<proteinExistence type="predicted"/>
<dbReference type="InterPro" id="IPR024788">
    <property type="entry name" value="Malectin-like_Carb-bd_dom"/>
</dbReference>
<feature type="domain" description="Malectin-like" evidence="10">
    <location>
        <begin position="28"/>
        <end position="348"/>
    </location>
</feature>
<evidence type="ECO:0000259" key="9">
    <source>
        <dbReference type="Pfam" id="PF08263"/>
    </source>
</evidence>
<keyword evidence="6" id="KW-1133">Transmembrane helix</keyword>
<evidence type="ECO:0000256" key="2">
    <source>
        <dbReference type="ARBA" id="ARBA00022614"/>
    </source>
</evidence>
<evidence type="ECO:0000256" key="5">
    <source>
        <dbReference type="ARBA" id="ARBA00022737"/>
    </source>
</evidence>
<evidence type="ECO:0000313" key="12">
    <source>
        <dbReference type="Proteomes" id="UP001188597"/>
    </source>
</evidence>
<evidence type="ECO:0000256" key="1">
    <source>
        <dbReference type="ARBA" id="ARBA00004167"/>
    </source>
</evidence>
<dbReference type="FunFam" id="3.80.10.10:FF:000129">
    <property type="entry name" value="Leucine-rich repeat receptor-like kinase"/>
    <property type="match status" value="1"/>
</dbReference>
<feature type="signal peptide" evidence="8">
    <location>
        <begin position="1"/>
        <end position="19"/>
    </location>
</feature>
<keyword evidence="2" id="KW-0433">Leucine-rich repeat</keyword>
<evidence type="ECO:0000256" key="7">
    <source>
        <dbReference type="ARBA" id="ARBA00023136"/>
    </source>
</evidence>
<evidence type="ECO:0000256" key="6">
    <source>
        <dbReference type="ARBA" id="ARBA00022989"/>
    </source>
</evidence>
<evidence type="ECO:0000256" key="8">
    <source>
        <dbReference type="SAM" id="SignalP"/>
    </source>
</evidence>
<organism evidence="11 12">
    <name type="scientific">Escallonia herrerae</name>
    <dbReference type="NCBI Taxonomy" id="1293975"/>
    <lineage>
        <taxon>Eukaryota</taxon>
        <taxon>Viridiplantae</taxon>
        <taxon>Streptophyta</taxon>
        <taxon>Embryophyta</taxon>
        <taxon>Tracheophyta</taxon>
        <taxon>Spermatophyta</taxon>
        <taxon>Magnoliopsida</taxon>
        <taxon>eudicotyledons</taxon>
        <taxon>Gunneridae</taxon>
        <taxon>Pentapetalae</taxon>
        <taxon>asterids</taxon>
        <taxon>campanulids</taxon>
        <taxon>Escalloniales</taxon>
        <taxon>Escalloniaceae</taxon>
        <taxon>Escallonia</taxon>
    </lineage>
</organism>
<sequence length="500" mass="55377">MSLSVFLLWLVSIPLIVNCIPDPRGFLLNCGSEDEIEERGLKYSTDEGFISVGNITALKQPGLLPILSTLRYFPDTSARKYCYDFPVIKGGKFLVRTTYYYGGFDGGKQPPVFDQIIDGTKWSTVNTTEDYANGLSSYYEIIVTTRTKTLSVCLARNEHTVSSPYISALELQNLDSSLYNSTNFGQYALSTVARHCFGSDGDIISFPDDEFDRFWHPFVDNNPIVASHSNVTPSAFWNIPPAKAFTAAITTSRGKTLTVKWPPFTLPSSQYYIALYFQDNRAPSPYSWRVFSVSVNGENFQTNLNVTSSGVTVFGTEWPLSGQTEIVLTPRNDMPVGPLINAGEIFQIMPLGGRTHTRDVTVMEALARSIDNPPPDWNGDPCLPTQNSWTGVTCSEGKFFRVVSLNLTSYGLSGTLPKNIARLTALNSLWLGDNKLSGTIPEMGSMKALESLHLENNQFEGSIPESLGQLPKLREIYLQNNNLNGSIPEAFTSSRNDINF</sequence>
<gene>
    <name evidence="11" type="ORF">RJ639_022238</name>
</gene>
<accession>A0AA89AGZ0</accession>
<comment type="subcellular location">
    <subcellularLocation>
        <location evidence="1">Membrane</location>
        <topology evidence="1">Single-pass membrane protein</topology>
    </subcellularLocation>
</comment>
<dbReference type="GO" id="GO:0016020">
    <property type="term" value="C:membrane"/>
    <property type="evidence" value="ECO:0007669"/>
    <property type="project" value="UniProtKB-SubCell"/>
</dbReference>
<dbReference type="Gene3D" id="3.80.10.10">
    <property type="entry name" value="Ribonuclease Inhibitor"/>
    <property type="match status" value="1"/>
</dbReference>